<keyword evidence="6 8" id="KW-1133">Transmembrane helix</keyword>
<evidence type="ECO:0000256" key="1">
    <source>
        <dbReference type="ARBA" id="ARBA00004651"/>
    </source>
</evidence>
<dbReference type="RefSeq" id="WP_377501127.1">
    <property type="nucleotide sequence ID" value="NZ_JBHMDO010000047.1"/>
</dbReference>
<feature type="transmembrane region" description="Helical" evidence="8">
    <location>
        <begin position="12"/>
        <end position="31"/>
    </location>
</feature>
<keyword evidence="5 8" id="KW-0812">Transmembrane</keyword>
<evidence type="ECO:0000256" key="7">
    <source>
        <dbReference type="ARBA" id="ARBA00023136"/>
    </source>
</evidence>
<feature type="transmembrane region" description="Helical" evidence="8">
    <location>
        <begin position="37"/>
        <end position="56"/>
    </location>
</feature>
<evidence type="ECO:0000256" key="4">
    <source>
        <dbReference type="ARBA" id="ARBA00022475"/>
    </source>
</evidence>
<organism evidence="9 10">
    <name type="scientific">Paenibacillus aurantiacus</name>
    <dbReference type="NCBI Taxonomy" id="1936118"/>
    <lineage>
        <taxon>Bacteria</taxon>
        <taxon>Bacillati</taxon>
        <taxon>Bacillota</taxon>
        <taxon>Bacilli</taxon>
        <taxon>Bacillales</taxon>
        <taxon>Paenibacillaceae</taxon>
        <taxon>Paenibacillus</taxon>
    </lineage>
</organism>
<proteinExistence type="inferred from homology"/>
<protein>
    <submittedName>
        <fullName evidence="9">AI-2E family transporter</fullName>
    </submittedName>
</protein>
<comment type="subcellular location">
    <subcellularLocation>
        <location evidence="1">Cell membrane</location>
        <topology evidence="1">Multi-pass membrane protein</topology>
    </subcellularLocation>
</comment>
<dbReference type="InterPro" id="IPR002549">
    <property type="entry name" value="AI-2E-like"/>
</dbReference>
<keyword evidence="3" id="KW-0813">Transport</keyword>
<feature type="transmembrane region" description="Helical" evidence="8">
    <location>
        <begin position="219"/>
        <end position="244"/>
    </location>
</feature>
<dbReference type="Proteomes" id="UP001589747">
    <property type="component" value="Unassembled WGS sequence"/>
</dbReference>
<evidence type="ECO:0000256" key="6">
    <source>
        <dbReference type="ARBA" id="ARBA00022989"/>
    </source>
</evidence>
<keyword evidence="10" id="KW-1185">Reference proteome</keyword>
<keyword evidence="4" id="KW-1003">Cell membrane</keyword>
<sequence length="373" mass="41169">MNVLPNSKFFRVGYGVLLIFLIIWVGVKIKFVFHPVAVMFQTLFIPILLSGTLYYLMRPLVQFLSRRKVPRSAAILVIYLLIVCLFTLLIIYAAPLIKKQFVDLGESMPHLVQTAVQRGYDLADNESFNQFLESFSLDFKTLQDKATQYADVAVKLVSTNITAVFGFVANLVLLAVVIPFVLYYFLKDGEKMSAGFLKVVPVKNQTLARKLLSEMDQTIATYVRGQITVAICVGVLLLIGYLIIGIDYAVLLALAAMLTNVIPYVGAFIAAVPAVLVASVDSPMMIVKVLVVMLIAQQIEGNLISPQIMGKQLEIHPLTIILLLLVAGTLVGPLGLLLAVPIYAIAKIIVVQIYRFIKLRTEAEPDLADEPPI</sequence>
<evidence type="ECO:0000313" key="10">
    <source>
        <dbReference type="Proteomes" id="UP001589747"/>
    </source>
</evidence>
<reference evidence="9 10" key="1">
    <citation type="submission" date="2024-09" db="EMBL/GenBank/DDBJ databases">
        <authorList>
            <person name="Sun Q."/>
            <person name="Mori K."/>
        </authorList>
    </citation>
    <scope>NUCLEOTIDE SEQUENCE [LARGE SCALE GENOMIC DNA]</scope>
    <source>
        <strain evidence="9 10">TISTR 2452</strain>
    </source>
</reference>
<comment type="similarity">
    <text evidence="2">Belongs to the autoinducer-2 exporter (AI-2E) (TC 2.A.86) family.</text>
</comment>
<gene>
    <name evidence="9" type="ORF">ACFFSY_29895</name>
</gene>
<evidence type="ECO:0000313" key="9">
    <source>
        <dbReference type="EMBL" id="MFB9330177.1"/>
    </source>
</evidence>
<keyword evidence="7 8" id="KW-0472">Membrane</keyword>
<evidence type="ECO:0000256" key="5">
    <source>
        <dbReference type="ARBA" id="ARBA00022692"/>
    </source>
</evidence>
<dbReference type="Pfam" id="PF01594">
    <property type="entry name" value="AI-2E_transport"/>
    <property type="match status" value="1"/>
</dbReference>
<evidence type="ECO:0000256" key="2">
    <source>
        <dbReference type="ARBA" id="ARBA00009773"/>
    </source>
</evidence>
<comment type="caution">
    <text evidence="9">The sequence shown here is derived from an EMBL/GenBank/DDBJ whole genome shotgun (WGS) entry which is preliminary data.</text>
</comment>
<name>A0ABV5KY67_9BACL</name>
<feature type="transmembrane region" description="Helical" evidence="8">
    <location>
        <begin position="289"/>
        <end position="308"/>
    </location>
</feature>
<accession>A0ABV5KY67</accession>
<dbReference type="EMBL" id="JBHMDO010000047">
    <property type="protein sequence ID" value="MFB9330177.1"/>
    <property type="molecule type" value="Genomic_DNA"/>
</dbReference>
<evidence type="ECO:0000256" key="8">
    <source>
        <dbReference type="SAM" id="Phobius"/>
    </source>
</evidence>
<feature type="transmembrane region" description="Helical" evidence="8">
    <location>
        <begin position="250"/>
        <end position="277"/>
    </location>
</feature>
<feature type="transmembrane region" description="Helical" evidence="8">
    <location>
        <begin position="320"/>
        <end position="350"/>
    </location>
</feature>
<feature type="transmembrane region" description="Helical" evidence="8">
    <location>
        <begin position="161"/>
        <end position="186"/>
    </location>
</feature>
<dbReference type="PANTHER" id="PTHR21716">
    <property type="entry name" value="TRANSMEMBRANE PROTEIN"/>
    <property type="match status" value="1"/>
</dbReference>
<dbReference type="PANTHER" id="PTHR21716:SF53">
    <property type="entry name" value="PERMEASE PERM-RELATED"/>
    <property type="match status" value="1"/>
</dbReference>
<evidence type="ECO:0000256" key="3">
    <source>
        <dbReference type="ARBA" id="ARBA00022448"/>
    </source>
</evidence>
<feature type="transmembrane region" description="Helical" evidence="8">
    <location>
        <begin position="76"/>
        <end position="97"/>
    </location>
</feature>